<dbReference type="Gene3D" id="3.30.160.20">
    <property type="match status" value="1"/>
</dbReference>
<dbReference type="NCBIfam" id="NF006718">
    <property type="entry name" value="PRK09256.1"/>
    <property type="match status" value="1"/>
</dbReference>
<dbReference type="GO" id="GO:0072344">
    <property type="term" value="P:rescue of stalled ribosome"/>
    <property type="evidence" value="ECO:0007669"/>
    <property type="project" value="TreeGrafter"/>
</dbReference>
<gene>
    <name evidence="3" type="ORF">I596_3764</name>
</gene>
<dbReference type="PROSITE" id="PS00745">
    <property type="entry name" value="RF_PROK_I"/>
    <property type="match status" value="1"/>
</dbReference>
<dbReference type="GO" id="GO:0043022">
    <property type="term" value="F:ribosome binding"/>
    <property type="evidence" value="ECO:0007669"/>
    <property type="project" value="TreeGrafter"/>
</dbReference>
<reference evidence="3 4" key="1">
    <citation type="submission" date="2016-04" db="EMBL/GenBank/DDBJ databases">
        <title>Complete genome sequence of Dokdonella koreensis DS-123T.</title>
        <authorList>
            <person name="Kim J.F."/>
            <person name="Lee H."/>
            <person name="Kwak M.-J."/>
        </authorList>
    </citation>
    <scope>NUCLEOTIDE SEQUENCE [LARGE SCALE GENOMIC DNA]</scope>
    <source>
        <strain evidence="3 4">DS-123</strain>
    </source>
</reference>
<dbReference type="AlphaFoldDB" id="A0A161HRY2"/>
<dbReference type="KEGG" id="dko:I596_3764"/>
<dbReference type="Proteomes" id="UP000076830">
    <property type="component" value="Chromosome"/>
</dbReference>
<dbReference type="PATRIC" id="fig|1300342.3.peg.3676"/>
<feature type="domain" description="Prokaryotic-type class I peptide chain release factors" evidence="2">
    <location>
        <begin position="21"/>
        <end position="37"/>
    </location>
</feature>
<protein>
    <submittedName>
        <fullName evidence="3">Class I peptide chain release factor</fullName>
    </submittedName>
</protein>
<proteinExistence type="predicted"/>
<evidence type="ECO:0000256" key="1">
    <source>
        <dbReference type="SAM" id="MobiDB-lite"/>
    </source>
</evidence>
<dbReference type="OrthoDB" id="9815709at2"/>
<dbReference type="STRING" id="1300342.I596_3764"/>
<dbReference type="RefSeq" id="WP_067651001.1">
    <property type="nucleotide sequence ID" value="NZ_CP015249.1"/>
</dbReference>
<name>A0A161HRY2_9GAMM</name>
<dbReference type="PANTHER" id="PTHR47814">
    <property type="entry name" value="PEPTIDYL-TRNA HYDROLASE ARFB"/>
    <property type="match status" value="1"/>
</dbReference>
<evidence type="ECO:0000313" key="3">
    <source>
        <dbReference type="EMBL" id="ANB19747.1"/>
    </source>
</evidence>
<dbReference type="SUPFAM" id="SSF110916">
    <property type="entry name" value="Peptidyl-tRNA hydrolase domain-like"/>
    <property type="match status" value="1"/>
</dbReference>
<feature type="compositionally biased region" description="Basic and acidic residues" evidence="1">
    <location>
        <begin position="114"/>
        <end position="124"/>
    </location>
</feature>
<dbReference type="PANTHER" id="PTHR47814:SF1">
    <property type="entry name" value="PEPTIDYL-TRNA HYDROLASE ARFB"/>
    <property type="match status" value="1"/>
</dbReference>
<dbReference type="GO" id="GO:0003747">
    <property type="term" value="F:translation release factor activity"/>
    <property type="evidence" value="ECO:0007669"/>
    <property type="project" value="InterPro"/>
</dbReference>
<feature type="region of interest" description="Disordered" evidence="1">
    <location>
        <begin position="104"/>
        <end position="141"/>
    </location>
</feature>
<keyword evidence="4" id="KW-1185">Reference proteome</keyword>
<evidence type="ECO:0000259" key="2">
    <source>
        <dbReference type="PROSITE" id="PS00745"/>
    </source>
</evidence>
<organism evidence="3 4">
    <name type="scientific">Dokdonella koreensis DS-123</name>
    <dbReference type="NCBI Taxonomy" id="1300342"/>
    <lineage>
        <taxon>Bacteria</taxon>
        <taxon>Pseudomonadati</taxon>
        <taxon>Pseudomonadota</taxon>
        <taxon>Gammaproteobacteria</taxon>
        <taxon>Lysobacterales</taxon>
        <taxon>Rhodanobacteraceae</taxon>
        <taxon>Dokdonella</taxon>
    </lineage>
</organism>
<dbReference type="EMBL" id="CP015249">
    <property type="protein sequence ID" value="ANB19747.1"/>
    <property type="molecule type" value="Genomic_DNA"/>
</dbReference>
<sequence>MLDIDGRIRIGDDELVESFVRAGGPGGQNVNKVASAVELRFDVARSPSLPDPVRERLLARRDRRMTADGVLVIQASRFRDQSKNREDARARLAELVRAALHVPKPRIATRPSRAAKERRIEAKKSRGTIKQGRGRRDWGGE</sequence>
<evidence type="ECO:0000313" key="4">
    <source>
        <dbReference type="Proteomes" id="UP000076830"/>
    </source>
</evidence>
<dbReference type="GO" id="GO:0004045">
    <property type="term" value="F:peptidyl-tRNA hydrolase activity"/>
    <property type="evidence" value="ECO:0007669"/>
    <property type="project" value="TreeGrafter"/>
</dbReference>
<dbReference type="Pfam" id="PF00472">
    <property type="entry name" value="RF-1"/>
    <property type="match status" value="1"/>
</dbReference>
<dbReference type="FunFam" id="3.30.160.20:FF:000046">
    <property type="entry name" value="Peptidyl-tRNA hydrolase ICT1"/>
    <property type="match status" value="1"/>
</dbReference>
<accession>A0A161HRY2</accession>
<dbReference type="InterPro" id="IPR000352">
    <property type="entry name" value="Pep_chain_release_fac_I"/>
</dbReference>